<reference evidence="2" key="1">
    <citation type="submission" date="2017-02" db="EMBL/GenBank/DDBJ databases">
        <authorList>
            <person name="Tafer H."/>
            <person name="Lopandic K."/>
        </authorList>
    </citation>
    <scope>NUCLEOTIDE SEQUENCE [LARGE SCALE GENOMIC DNA]</scope>
    <source>
        <strain evidence="2">CBS 366.77</strain>
    </source>
</reference>
<dbReference type="EMBL" id="MVGC01002739">
    <property type="protein sequence ID" value="RJE16776.1"/>
    <property type="molecule type" value="Genomic_DNA"/>
</dbReference>
<evidence type="ECO:0000313" key="2">
    <source>
        <dbReference type="Proteomes" id="UP000266188"/>
    </source>
</evidence>
<gene>
    <name evidence="1" type="ORF">PHISCL_10887</name>
</gene>
<organism evidence="1 2">
    <name type="scientific">Aspergillus sclerotialis</name>
    <dbReference type="NCBI Taxonomy" id="2070753"/>
    <lineage>
        <taxon>Eukaryota</taxon>
        <taxon>Fungi</taxon>
        <taxon>Dikarya</taxon>
        <taxon>Ascomycota</taxon>
        <taxon>Pezizomycotina</taxon>
        <taxon>Eurotiomycetes</taxon>
        <taxon>Eurotiomycetidae</taxon>
        <taxon>Eurotiales</taxon>
        <taxon>Aspergillaceae</taxon>
        <taxon>Aspergillus</taxon>
        <taxon>Aspergillus subgen. Polypaecilum</taxon>
    </lineage>
</organism>
<protein>
    <submittedName>
        <fullName evidence="1">Uncharacterized protein</fullName>
    </submittedName>
</protein>
<proteinExistence type="predicted"/>
<sequence>MDLQWRKITSDLPHIPNDLLDEGLTLPGLEGDKMAPALVGSLYESIAGHVLYTWDGVRQRKSNAGWATNLHGSRA</sequence>
<comment type="caution">
    <text evidence="1">The sequence shown here is derived from an EMBL/GenBank/DDBJ whole genome shotgun (WGS) entry which is preliminary data.</text>
</comment>
<evidence type="ECO:0000313" key="1">
    <source>
        <dbReference type="EMBL" id="RJE16776.1"/>
    </source>
</evidence>
<dbReference type="AlphaFoldDB" id="A0A3A2Z1L0"/>
<keyword evidence="2" id="KW-1185">Reference proteome</keyword>
<name>A0A3A2Z1L0_9EURO</name>
<dbReference type="Proteomes" id="UP000266188">
    <property type="component" value="Unassembled WGS sequence"/>
</dbReference>
<accession>A0A3A2Z1L0</accession>